<evidence type="ECO:0000313" key="1">
    <source>
        <dbReference type="EMBL" id="CCA19057.1"/>
    </source>
</evidence>
<organism evidence="1">
    <name type="scientific">Albugo laibachii Nc14</name>
    <dbReference type="NCBI Taxonomy" id="890382"/>
    <lineage>
        <taxon>Eukaryota</taxon>
        <taxon>Sar</taxon>
        <taxon>Stramenopiles</taxon>
        <taxon>Oomycota</taxon>
        <taxon>Peronosporomycetes</taxon>
        <taxon>Albuginales</taxon>
        <taxon>Albuginaceae</taxon>
        <taxon>Albugo</taxon>
    </lineage>
</organism>
<reference evidence="1" key="1">
    <citation type="journal article" date="2011" name="PLoS Biol.">
        <title>Gene gain and loss during evolution of obligate parasitism in the white rust pathogen of Arabidopsis thaliana.</title>
        <authorList>
            <person name="Kemen E."/>
            <person name="Gardiner A."/>
            <person name="Schultz-Larsen T."/>
            <person name="Kemen A.C."/>
            <person name="Balmuth A.L."/>
            <person name="Robert-Seilaniantz A."/>
            <person name="Bailey K."/>
            <person name="Holub E."/>
            <person name="Studholme D.J."/>
            <person name="Maclean D."/>
            <person name="Jones J.D."/>
        </authorList>
    </citation>
    <scope>NUCLEOTIDE SEQUENCE</scope>
</reference>
<accession>F0WCY6</accession>
<protein>
    <submittedName>
        <fullName evidence="1">AlNc14C62G4510 protein</fullName>
    </submittedName>
</protein>
<name>F0WCY6_9STRA</name>
<dbReference type="EMBL" id="FR824107">
    <property type="protein sequence ID" value="CCA19057.1"/>
    <property type="molecule type" value="Genomic_DNA"/>
</dbReference>
<reference evidence="1" key="2">
    <citation type="submission" date="2011-02" db="EMBL/GenBank/DDBJ databases">
        <authorList>
            <person name="MacLean D."/>
        </authorList>
    </citation>
    <scope>NUCLEOTIDE SEQUENCE</scope>
</reference>
<proteinExistence type="predicted"/>
<sequence>MTEFNCLQSLKMSWKASELENQRMLLAKTILIGKRKNAFRKCMDSDSIDACPTSLNIFEVP</sequence>
<gene>
    <name evidence="1" type="primary">AlNc14C62G4510</name>
    <name evidence="1" type="ORF">ALNC14_052000</name>
</gene>
<dbReference type="AlphaFoldDB" id="F0WCY6"/>
<dbReference type="HOGENOM" id="CLU_3128212_0_0_1"/>